<evidence type="ECO:0000259" key="1">
    <source>
        <dbReference type="PROSITE" id="PS50181"/>
    </source>
</evidence>
<dbReference type="Proteomes" id="UP000315295">
    <property type="component" value="Unassembled WGS sequence"/>
</dbReference>
<dbReference type="PANTHER" id="PTHR31900:SF27">
    <property type="entry name" value="FBD DOMAIN-CONTAINING PROTEIN"/>
    <property type="match status" value="1"/>
</dbReference>
<dbReference type="PANTHER" id="PTHR31900">
    <property type="entry name" value="F-BOX/RNI SUPERFAMILY PROTEIN-RELATED"/>
    <property type="match status" value="1"/>
</dbReference>
<keyword evidence="3" id="KW-1185">Reference proteome</keyword>
<dbReference type="Pfam" id="PF08387">
    <property type="entry name" value="FBD"/>
    <property type="match status" value="1"/>
</dbReference>
<dbReference type="Gene3D" id="1.20.1280.50">
    <property type="match status" value="1"/>
</dbReference>
<gene>
    <name evidence="2" type="ORF">C1H46_008844</name>
</gene>
<dbReference type="EMBL" id="VIEB01000119">
    <property type="protein sequence ID" value="TQE05597.1"/>
    <property type="molecule type" value="Genomic_DNA"/>
</dbReference>
<dbReference type="Pfam" id="PF00646">
    <property type="entry name" value="F-box"/>
    <property type="match status" value="1"/>
</dbReference>
<evidence type="ECO:0000313" key="2">
    <source>
        <dbReference type="EMBL" id="TQE05597.1"/>
    </source>
</evidence>
<protein>
    <recommendedName>
        <fullName evidence="1">F-box domain-containing protein</fullName>
    </recommendedName>
</protein>
<comment type="caution">
    <text evidence="2">The sequence shown here is derived from an EMBL/GenBank/DDBJ whole genome shotgun (WGS) entry which is preliminary data.</text>
</comment>
<dbReference type="PROSITE" id="PS50181">
    <property type="entry name" value="FBOX"/>
    <property type="match status" value="1"/>
</dbReference>
<dbReference type="Pfam" id="PF24758">
    <property type="entry name" value="LRR_At5g56370"/>
    <property type="match status" value="1"/>
</dbReference>
<dbReference type="InterPro" id="IPR036047">
    <property type="entry name" value="F-box-like_dom_sf"/>
</dbReference>
<accession>A0A540N3G0</accession>
<organism evidence="2 3">
    <name type="scientific">Malus baccata</name>
    <name type="common">Siberian crab apple</name>
    <name type="synonym">Pyrus baccata</name>
    <dbReference type="NCBI Taxonomy" id="106549"/>
    <lineage>
        <taxon>Eukaryota</taxon>
        <taxon>Viridiplantae</taxon>
        <taxon>Streptophyta</taxon>
        <taxon>Embryophyta</taxon>
        <taxon>Tracheophyta</taxon>
        <taxon>Spermatophyta</taxon>
        <taxon>Magnoliopsida</taxon>
        <taxon>eudicotyledons</taxon>
        <taxon>Gunneridae</taxon>
        <taxon>Pentapetalae</taxon>
        <taxon>rosids</taxon>
        <taxon>fabids</taxon>
        <taxon>Rosales</taxon>
        <taxon>Rosaceae</taxon>
        <taxon>Amygdaloideae</taxon>
        <taxon>Maleae</taxon>
        <taxon>Malus</taxon>
    </lineage>
</organism>
<dbReference type="STRING" id="106549.A0A540N3G0"/>
<feature type="domain" description="F-box" evidence="1">
    <location>
        <begin position="24"/>
        <end position="77"/>
    </location>
</feature>
<sequence>MGRKRKLQASTICQAEGTSSESGIDRFSNLPEEVAHHVLSFLNFKDLTRVGALSKRCRQFHLSVPVVDFGTNQWTDVKIVDLARLMSSFDRYLLDRGHNRMQRVCIGLSSFQYETVKKVSDDYSRVLKWIHNAVRCNVEELDLYFLYRVTSMLSLPSFIFHSQSLRSLSVCSGTRTLEIVEAPSLSFSSNLRYLSLSDVKIVDERIFKWISCCCKYLKELSLSSIKGTQNISIESSSLESFSFSNDDDDDDDDNDDCHLTISGEKLENIDMYWGGYKVFESRKSTNSNTSLKIFAPNLKTLKWKGEVRNCQSLGNLKSLEEVEILLEPLKNEFDKVLEVLCSICSAQVLIINDKTIKALYKEGSTRTLILDNIRNLSIHCESLNNKLVPAVVSLLRRMPNLNIFCIKTRCYRLTPRTASRFGNEYWKLQNLAFIHQLKEVSIENSYGSNEIEFARYILEHAQNLKKMVIVHRDQNAPSKVAGMMSRSKMISAASVLIRQNPKHFYTITYYGPDGISHCDFDISDSDSKSSDRDSDFQS</sequence>
<dbReference type="InterPro" id="IPR055411">
    <property type="entry name" value="LRR_FXL15/At3g58940/PEG3-like"/>
</dbReference>
<dbReference type="InterPro" id="IPR006566">
    <property type="entry name" value="FBD"/>
</dbReference>
<dbReference type="SUPFAM" id="SSF52047">
    <property type="entry name" value="RNI-like"/>
    <property type="match status" value="1"/>
</dbReference>
<dbReference type="InterPro" id="IPR050232">
    <property type="entry name" value="FBL13/AtMIF1-like"/>
</dbReference>
<dbReference type="InterPro" id="IPR001810">
    <property type="entry name" value="F-box_dom"/>
</dbReference>
<reference evidence="2 3" key="1">
    <citation type="journal article" date="2019" name="G3 (Bethesda)">
        <title>Sequencing of a Wild Apple (Malus baccata) Genome Unravels the Differences Between Cultivated and Wild Apple Species Regarding Disease Resistance and Cold Tolerance.</title>
        <authorList>
            <person name="Chen X."/>
        </authorList>
    </citation>
    <scope>NUCLEOTIDE SEQUENCE [LARGE SCALE GENOMIC DNA]</scope>
    <source>
        <strain evidence="3">cv. Shandingzi</strain>
        <tissue evidence="2">Leaves</tissue>
    </source>
</reference>
<dbReference type="AlphaFoldDB" id="A0A540N3G0"/>
<evidence type="ECO:0000313" key="3">
    <source>
        <dbReference type="Proteomes" id="UP000315295"/>
    </source>
</evidence>
<proteinExistence type="predicted"/>
<dbReference type="InterPro" id="IPR032675">
    <property type="entry name" value="LRR_dom_sf"/>
</dbReference>
<dbReference type="Gene3D" id="3.80.10.10">
    <property type="entry name" value="Ribonuclease Inhibitor"/>
    <property type="match status" value="1"/>
</dbReference>
<dbReference type="SUPFAM" id="SSF81383">
    <property type="entry name" value="F-box domain"/>
    <property type="match status" value="1"/>
</dbReference>
<name>A0A540N3G0_MALBA</name>